<gene>
    <name evidence="1" type="ORF">V1H85_18030</name>
</gene>
<reference evidence="1 2" key="1">
    <citation type="submission" date="2024-01" db="EMBL/GenBank/DDBJ databases">
        <title>Maribacter spp. originated from different algae showed divergent polysaccharides utilization ability.</title>
        <authorList>
            <person name="Wang H."/>
            <person name="Wu Y."/>
        </authorList>
    </citation>
    <scope>NUCLEOTIDE SEQUENCE [LARGE SCALE GENOMIC DNA]</scope>
    <source>
        <strain evidence="1 2">KPT27_14</strain>
    </source>
</reference>
<feature type="non-terminal residue" evidence="1">
    <location>
        <position position="1"/>
    </location>
</feature>
<keyword evidence="2" id="KW-1185">Reference proteome</keyword>
<sequence>STSLSYDGNIVAVTSFTTGGPPWSNAYEVEMYTYNCASWEVLGQSIEGSEDPSDRFGYNSISLSSDGTKLAVGATYNGVNSGR</sequence>
<dbReference type="EMBL" id="JAZDDF010000108">
    <property type="protein sequence ID" value="MEE1974357.1"/>
    <property type="molecule type" value="Genomic_DNA"/>
</dbReference>
<feature type="non-terminal residue" evidence="1">
    <location>
        <position position="83"/>
    </location>
</feature>
<dbReference type="RefSeq" id="WP_330072561.1">
    <property type="nucleotide sequence ID" value="NZ_JAZDDF010000108.1"/>
</dbReference>
<comment type="caution">
    <text evidence="1">The sequence shown here is derived from an EMBL/GenBank/DDBJ whole genome shotgun (WGS) entry which is preliminary data.</text>
</comment>
<name>A0ABU7IN15_9FLAO</name>
<evidence type="ECO:0000313" key="2">
    <source>
        <dbReference type="Proteomes" id="UP001343698"/>
    </source>
</evidence>
<dbReference type="SUPFAM" id="SSF82171">
    <property type="entry name" value="DPP6 N-terminal domain-like"/>
    <property type="match status" value="1"/>
</dbReference>
<proteinExistence type="predicted"/>
<dbReference type="Proteomes" id="UP001343698">
    <property type="component" value="Unassembled WGS sequence"/>
</dbReference>
<protein>
    <submittedName>
        <fullName evidence="1">Uncharacterized protein</fullName>
    </submittedName>
</protein>
<evidence type="ECO:0000313" key="1">
    <source>
        <dbReference type="EMBL" id="MEE1974357.1"/>
    </source>
</evidence>
<organism evidence="1 2">
    <name type="scientific">Maribacter flavus</name>
    <dbReference type="NCBI Taxonomy" id="1658664"/>
    <lineage>
        <taxon>Bacteria</taxon>
        <taxon>Pseudomonadati</taxon>
        <taxon>Bacteroidota</taxon>
        <taxon>Flavobacteriia</taxon>
        <taxon>Flavobacteriales</taxon>
        <taxon>Flavobacteriaceae</taxon>
        <taxon>Maribacter</taxon>
    </lineage>
</organism>
<accession>A0ABU7IN15</accession>